<evidence type="ECO:0000256" key="1">
    <source>
        <dbReference type="SAM" id="MobiDB-lite"/>
    </source>
</evidence>
<protein>
    <submittedName>
        <fullName evidence="3">SERTA domain-containing protein</fullName>
    </submittedName>
</protein>
<evidence type="ECO:0000313" key="2">
    <source>
        <dbReference type="Proteomes" id="UP000036681"/>
    </source>
</evidence>
<evidence type="ECO:0000313" key="3">
    <source>
        <dbReference type="WBParaSite" id="ALUE_0001328401-mRNA-1"/>
    </source>
</evidence>
<reference evidence="3" key="1">
    <citation type="submission" date="2023-03" db="UniProtKB">
        <authorList>
            <consortium name="WormBaseParasite"/>
        </authorList>
    </citation>
    <scope>IDENTIFICATION</scope>
</reference>
<dbReference type="AlphaFoldDB" id="A0A9J2PVG2"/>
<name>A0A9J2PVG2_ASCLU</name>
<sequence>MLSKFANKERLKRRKLSRNALQYLLHKNPDNQRTQKECINGCDRIQAANDLHKRRPKWHLNPLYEAKADESTDADDVEVASRQSDVSKRSAPKSISSFDSGYKSDPNEWLEWLNKCTCDIASEQAPASTSTMDFRKAANELLEAMNAFGEQVDENSTLAKSLHACEAELLRIAISAEANTTLTNT</sequence>
<proteinExistence type="predicted"/>
<dbReference type="WBParaSite" id="ALUE_0001328401-mRNA-1">
    <property type="protein sequence ID" value="ALUE_0001328401-mRNA-1"/>
    <property type="gene ID" value="ALUE_0001328401"/>
</dbReference>
<organism evidence="2 3">
    <name type="scientific">Ascaris lumbricoides</name>
    <name type="common">Giant roundworm</name>
    <dbReference type="NCBI Taxonomy" id="6252"/>
    <lineage>
        <taxon>Eukaryota</taxon>
        <taxon>Metazoa</taxon>
        <taxon>Ecdysozoa</taxon>
        <taxon>Nematoda</taxon>
        <taxon>Chromadorea</taxon>
        <taxon>Rhabditida</taxon>
        <taxon>Spirurina</taxon>
        <taxon>Ascaridomorpha</taxon>
        <taxon>Ascaridoidea</taxon>
        <taxon>Ascarididae</taxon>
        <taxon>Ascaris</taxon>
    </lineage>
</organism>
<keyword evidence="2" id="KW-1185">Reference proteome</keyword>
<accession>A0A9J2PVG2</accession>
<feature type="region of interest" description="Disordered" evidence="1">
    <location>
        <begin position="69"/>
        <end position="99"/>
    </location>
</feature>
<dbReference type="Proteomes" id="UP000036681">
    <property type="component" value="Unplaced"/>
</dbReference>